<feature type="region of interest" description="Disordered" evidence="1">
    <location>
        <begin position="1"/>
        <end position="50"/>
    </location>
</feature>
<evidence type="ECO:0000313" key="3">
    <source>
        <dbReference type="Proteomes" id="UP000289437"/>
    </source>
</evidence>
<keyword evidence="3" id="KW-1185">Reference proteome</keyword>
<comment type="caution">
    <text evidence="2">The sequence shown here is derived from an EMBL/GenBank/DDBJ whole genome shotgun (WGS) entry which is preliminary data.</text>
</comment>
<proteinExistence type="predicted"/>
<accession>A0A4Q0T2Y1</accession>
<reference evidence="2 3" key="1">
    <citation type="submission" date="2018-11" db="EMBL/GenBank/DDBJ databases">
        <authorList>
            <person name="Mardanov A.V."/>
            <person name="Ravin N.V."/>
            <person name="Dedysh S.N."/>
        </authorList>
    </citation>
    <scope>NUCLEOTIDE SEQUENCE [LARGE SCALE GENOMIC DNA]</scope>
    <source>
        <strain evidence="2 3">AF10</strain>
    </source>
</reference>
<dbReference type="Proteomes" id="UP000289437">
    <property type="component" value="Unassembled WGS sequence"/>
</dbReference>
<organism evidence="2 3">
    <name type="scientific">Granulicella sibirica</name>
    <dbReference type="NCBI Taxonomy" id="2479048"/>
    <lineage>
        <taxon>Bacteria</taxon>
        <taxon>Pseudomonadati</taxon>
        <taxon>Acidobacteriota</taxon>
        <taxon>Terriglobia</taxon>
        <taxon>Terriglobales</taxon>
        <taxon>Acidobacteriaceae</taxon>
        <taxon>Granulicella</taxon>
    </lineage>
</organism>
<dbReference type="EMBL" id="RDSM01000002">
    <property type="protein sequence ID" value="RXH56299.1"/>
    <property type="molecule type" value="Genomic_DNA"/>
</dbReference>
<gene>
    <name evidence="2" type="ORF">GRAN_3156</name>
</gene>
<sequence>MTTAKKAPAKKTAKKASAKKTAKKDNPCWDGYEPTPGKKPGTKGSCKPED</sequence>
<dbReference type="AlphaFoldDB" id="A0A4Q0T2Y1"/>
<reference evidence="3" key="2">
    <citation type="submission" date="2019-02" db="EMBL/GenBank/DDBJ databases">
        <title>Granulicella sibirica sp. nov., a psychrotolerant acidobacterium isolated from an organic soil layer in forested tundra, West Siberia.</title>
        <authorList>
            <person name="Oshkin I.Y."/>
            <person name="Kulichevskaya I.S."/>
            <person name="Rijpstra W.I.C."/>
            <person name="Sinninghe Damste J.S."/>
            <person name="Rakitin A.L."/>
            <person name="Ravin N.V."/>
            <person name="Dedysh S.N."/>
        </authorList>
    </citation>
    <scope>NUCLEOTIDE SEQUENCE [LARGE SCALE GENOMIC DNA]</scope>
    <source>
        <strain evidence="3">AF10</strain>
    </source>
</reference>
<evidence type="ECO:0000256" key="1">
    <source>
        <dbReference type="SAM" id="MobiDB-lite"/>
    </source>
</evidence>
<dbReference type="RefSeq" id="WP_206662773.1">
    <property type="nucleotide sequence ID" value="NZ_RDSM01000002.1"/>
</dbReference>
<feature type="compositionally biased region" description="Basic residues" evidence="1">
    <location>
        <begin position="7"/>
        <end position="22"/>
    </location>
</feature>
<protein>
    <submittedName>
        <fullName evidence="2">Uncharacterized protein</fullName>
    </submittedName>
</protein>
<name>A0A4Q0T2Y1_9BACT</name>
<evidence type="ECO:0000313" key="2">
    <source>
        <dbReference type="EMBL" id="RXH56299.1"/>
    </source>
</evidence>